<protein>
    <recommendedName>
        <fullName evidence="3">SHOCT domain-containing protein</fullName>
    </recommendedName>
</protein>
<sequence length="93" mass="10167">MEVLVLVAVVVILRMAGAAVTVLVKRRSAPWRPQAPASDPCLAPVLGLPPAETPNPERELVDGRLTGRMSRERYRAAMADLARRDDFIHPLGD</sequence>
<evidence type="ECO:0000313" key="1">
    <source>
        <dbReference type="EMBL" id="MCM4084825.1"/>
    </source>
</evidence>
<organism evidence="1 2">
    <name type="scientific">Paractinoplanes hotanensis</name>
    <dbReference type="NCBI Taxonomy" id="2906497"/>
    <lineage>
        <taxon>Bacteria</taxon>
        <taxon>Bacillati</taxon>
        <taxon>Actinomycetota</taxon>
        <taxon>Actinomycetes</taxon>
        <taxon>Micromonosporales</taxon>
        <taxon>Micromonosporaceae</taxon>
        <taxon>Paractinoplanes</taxon>
    </lineage>
</organism>
<proteinExistence type="predicted"/>
<dbReference type="Proteomes" id="UP001523216">
    <property type="component" value="Unassembled WGS sequence"/>
</dbReference>
<accession>A0ABT0YGE5</accession>
<evidence type="ECO:0000313" key="2">
    <source>
        <dbReference type="Proteomes" id="UP001523216"/>
    </source>
</evidence>
<dbReference type="RefSeq" id="WP_251804564.1">
    <property type="nucleotide sequence ID" value="NZ_JAMQOL010000085.1"/>
</dbReference>
<dbReference type="EMBL" id="JAMQOL010000085">
    <property type="protein sequence ID" value="MCM4084825.1"/>
    <property type="molecule type" value="Genomic_DNA"/>
</dbReference>
<evidence type="ECO:0008006" key="3">
    <source>
        <dbReference type="Google" id="ProtNLM"/>
    </source>
</evidence>
<name>A0ABT0YGE5_9ACTN</name>
<keyword evidence="2" id="KW-1185">Reference proteome</keyword>
<reference evidence="1 2" key="1">
    <citation type="submission" date="2022-06" db="EMBL/GenBank/DDBJ databases">
        <title>Actinoplanes abujensis sp. nov., isolated from Nigerian arid soil.</title>
        <authorList>
            <person name="Ding P."/>
        </authorList>
    </citation>
    <scope>NUCLEOTIDE SEQUENCE [LARGE SCALE GENOMIC DNA]</scope>
    <source>
        <strain evidence="2">TRM88002</strain>
    </source>
</reference>
<comment type="caution">
    <text evidence="1">The sequence shown here is derived from an EMBL/GenBank/DDBJ whole genome shotgun (WGS) entry which is preliminary data.</text>
</comment>
<gene>
    <name evidence="1" type="ORF">LXN57_45590</name>
</gene>